<feature type="binding site" evidence="4">
    <location>
        <position position="304"/>
    </location>
    <ligand>
        <name>S-adenosyl-L-methionine</name>
        <dbReference type="ChEBI" id="CHEBI:59789"/>
    </ligand>
</feature>
<evidence type="ECO:0000256" key="3">
    <source>
        <dbReference type="ARBA" id="ARBA00022691"/>
    </source>
</evidence>
<proteinExistence type="inferred from homology"/>
<comment type="caution">
    <text evidence="6">The sequence shown here is derived from an EMBL/GenBank/DDBJ whole genome shotgun (WGS) entry which is preliminary data.</text>
</comment>
<dbReference type="PANTHER" id="PTHR11061">
    <property type="entry name" value="RNA M5U METHYLTRANSFERASE"/>
    <property type="match status" value="1"/>
</dbReference>
<evidence type="ECO:0000256" key="2">
    <source>
        <dbReference type="ARBA" id="ARBA00022679"/>
    </source>
</evidence>
<feature type="active site" description="Nucleophile" evidence="4">
    <location>
        <position position="384"/>
    </location>
</feature>
<feature type="domain" description="TRAM" evidence="5">
    <location>
        <begin position="1"/>
        <end position="61"/>
    </location>
</feature>
<evidence type="ECO:0000259" key="5">
    <source>
        <dbReference type="PROSITE" id="PS50926"/>
    </source>
</evidence>
<dbReference type="InterPro" id="IPR030391">
    <property type="entry name" value="MeTrfase_TrmA_CS"/>
</dbReference>
<comment type="similarity">
    <text evidence="4">Belongs to the class I-like SAM-binding methyltransferase superfamily. RNA M5U methyltransferase family.</text>
</comment>
<evidence type="ECO:0000256" key="4">
    <source>
        <dbReference type="PROSITE-ProRule" id="PRU01024"/>
    </source>
</evidence>
<gene>
    <name evidence="6" type="ORF">GCM10011399_04510</name>
</gene>
<dbReference type="Gene3D" id="2.40.50.140">
    <property type="entry name" value="Nucleic acid-binding proteins"/>
    <property type="match status" value="1"/>
</dbReference>
<dbReference type="PROSITE" id="PS01231">
    <property type="entry name" value="TRMA_2"/>
    <property type="match status" value="1"/>
</dbReference>
<evidence type="ECO:0000313" key="7">
    <source>
        <dbReference type="Proteomes" id="UP000598775"/>
    </source>
</evidence>
<dbReference type="GO" id="GO:0070041">
    <property type="term" value="F:rRNA (uridine-C5-)-methyltransferase activity"/>
    <property type="evidence" value="ECO:0007669"/>
    <property type="project" value="TreeGrafter"/>
</dbReference>
<dbReference type="EMBL" id="BMGP01000001">
    <property type="protein sequence ID" value="GGF13732.1"/>
    <property type="molecule type" value="Genomic_DNA"/>
</dbReference>
<accession>A0A917B150</accession>
<dbReference type="Proteomes" id="UP000598775">
    <property type="component" value="Unassembled WGS sequence"/>
</dbReference>
<sequence length="427" mass="45946">MGELLGTTVELEVTNVAHGGVGVARLDGRVVFVADAIPGETVLARISADDHASFWRAETTSVIDPSPHRRPHVWQSAALERDPDARAGGAEFGHIDLPWQRELKRQVIVDSLQRFAKLTDHTALDVVVEPVAGDDAANGLGWRSRVSLHVDSDGIVGPYAARSHRVVAVPDLPLATPAVEYASPLDERLFGAESVDVISDGRRGARVVVHAPAAGERTPPAGKPPVGKPIVERVGEREFRLDELGFWQVHHRAAATLTGAVQRQLIEQLFDADAPNLDLYGGVGLLTAAVGDRFGAGTRIESVESDARATENAGFNLRDFAKATAVTARVDRYLGQMLRTMTSADRGRFERASVVIDPPRSGAGKQVVKSLLELRPAQLVYVACDPVAFARDLGQLDAGGYELRSLTAFDLFPHTHHVEAVGVLTPR</sequence>
<protein>
    <submittedName>
        <fullName evidence="6">23S rRNA methyltransferase</fullName>
    </submittedName>
</protein>
<feature type="binding site" evidence="4">
    <location>
        <position position="357"/>
    </location>
    <ligand>
        <name>S-adenosyl-L-methionine</name>
        <dbReference type="ChEBI" id="CHEBI:59789"/>
    </ligand>
</feature>
<dbReference type="Pfam" id="PF05958">
    <property type="entry name" value="tRNA_U5-meth_tr"/>
    <property type="match status" value="1"/>
</dbReference>
<feature type="binding site" evidence="4">
    <location>
        <position position="248"/>
    </location>
    <ligand>
        <name>S-adenosyl-L-methionine</name>
        <dbReference type="ChEBI" id="CHEBI:59789"/>
    </ligand>
</feature>
<evidence type="ECO:0000256" key="1">
    <source>
        <dbReference type="ARBA" id="ARBA00022603"/>
    </source>
</evidence>
<reference evidence="6 7" key="1">
    <citation type="journal article" date="2014" name="Int. J. Syst. Evol. Microbiol.">
        <title>Complete genome sequence of Corynebacterium casei LMG S-19264T (=DSM 44701T), isolated from a smear-ripened cheese.</title>
        <authorList>
            <consortium name="US DOE Joint Genome Institute (JGI-PGF)"/>
            <person name="Walter F."/>
            <person name="Albersmeier A."/>
            <person name="Kalinowski J."/>
            <person name="Ruckert C."/>
        </authorList>
    </citation>
    <scope>NUCLEOTIDE SEQUENCE [LARGE SCALE GENOMIC DNA]</scope>
    <source>
        <strain evidence="6 7">CGMCC 1.12976</strain>
    </source>
</reference>
<keyword evidence="2 4" id="KW-0808">Transferase</keyword>
<name>A0A917B150_9MICO</name>
<dbReference type="InterPro" id="IPR010280">
    <property type="entry name" value="U5_MeTrfase_fam"/>
</dbReference>
<dbReference type="InterPro" id="IPR002792">
    <property type="entry name" value="TRAM_dom"/>
</dbReference>
<dbReference type="RefSeq" id="WP_188673005.1">
    <property type="nucleotide sequence ID" value="NZ_BMGP01000001.1"/>
</dbReference>
<dbReference type="PROSITE" id="PS51687">
    <property type="entry name" value="SAM_MT_RNA_M5U"/>
    <property type="match status" value="1"/>
</dbReference>
<dbReference type="Gene3D" id="3.40.50.150">
    <property type="entry name" value="Vaccinia Virus protein VP39"/>
    <property type="match status" value="1"/>
</dbReference>
<dbReference type="SUPFAM" id="SSF53335">
    <property type="entry name" value="S-adenosyl-L-methionine-dependent methyltransferases"/>
    <property type="match status" value="1"/>
</dbReference>
<keyword evidence="3 4" id="KW-0949">S-adenosyl-L-methionine</keyword>
<feature type="binding site" evidence="4">
    <location>
        <position position="280"/>
    </location>
    <ligand>
        <name>S-adenosyl-L-methionine</name>
        <dbReference type="ChEBI" id="CHEBI:59789"/>
    </ligand>
</feature>
<organism evidence="6 7">
    <name type="scientific">Subtercola lobariae</name>
    <dbReference type="NCBI Taxonomy" id="1588641"/>
    <lineage>
        <taxon>Bacteria</taxon>
        <taxon>Bacillati</taxon>
        <taxon>Actinomycetota</taxon>
        <taxon>Actinomycetes</taxon>
        <taxon>Micrococcales</taxon>
        <taxon>Microbacteriaceae</taxon>
        <taxon>Subtercola</taxon>
    </lineage>
</organism>
<dbReference type="PANTHER" id="PTHR11061:SF30">
    <property type="entry name" value="TRNA (URACIL(54)-C(5))-METHYLTRANSFERASE"/>
    <property type="match status" value="1"/>
</dbReference>
<keyword evidence="1 4" id="KW-0489">Methyltransferase</keyword>
<keyword evidence="7" id="KW-1185">Reference proteome</keyword>
<dbReference type="InterPro" id="IPR029063">
    <property type="entry name" value="SAM-dependent_MTases_sf"/>
</dbReference>
<evidence type="ECO:0000313" key="6">
    <source>
        <dbReference type="EMBL" id="GGF13732.1"/>
    </source>
</evidence>
<dbReference type="PROSITE" id="PS50926">
    <property type="entry name" value="TRAM"/>
    <property type="match status" value="1"/>
</dbReference>
<dbReference type="InterPro" id="IPR012340">
    <property type="entry name" value="NA-bd_OB-fold"/>
</dbReference>
<dbReference type="GO" id="GO:0070475">
    <property type="term" value="P:rRNA base methylation"/>
    <property type="evidence" value="ECO:0007669"/>
    <property type="project" value="TreeGrafter"/>
</dbReference>
<dbReference type="Pfam" id="PF01938">
    <property type="entry name" value="TRAM"/>
    <property type="match status" value="1"/>
</dbReference>
<dbReference type="SUPFAM" id="SSF50249">
    <property type="entry name" value="Nucleic acid-binding proteins"/>
    <property type="match status" value="1"/>
</dbReference>
<dbReference type="AlphaFoldDB" id="A0A917B150"/>